<dbReference type="GO" id="GO:0003677">
    <property type="term" value="F:DNA binding"/>
    <property type="evidence" value="ECO:0007669"/>
    <property type="project" value="InterPro"/>
</dbReference>
<evidence type="ECO:0000256" key="2">
    <source>
        <dbReference type="ARBA" id="ARBA00007299"/>
    </source>
</evidence>
<evidence type="ECO:0000256" key="7">
    <source>
        <dbReference type="SAM" id="MobiDB-lite"/>
    </source>
</evidence>
<dbReference type="GO" id="GO:0005658">
    <property type="term" value="C:alpha DNA polymerase:primase complex"/>
    <property type="evidence" value="ECO:0007669"/>
    <property type="project" value="TreeGrafter"/>
</dbReference>
<dbReference type="STRING" id="4572.M7YQU9"/>
<organism evidence="10">
    <name type="scientific">Triticum urartu</name>
    <name type="common">Red wild einkorn</name>
    <name type="synonym">Crithodium urartu</name>
    <dbReference type="NCBI Taxonomy" id="4572"/>
    <lineage>
        <taxon>Eukaryota</taxon>
        <taxon>Viridiplantae</taxon>
        <taxon>Streptophyta</taxon>
        <taxon>Embryophyta</taxon>
        <taxon>Tracheophyta</taxon>
        <taxon>Spermatophyta</taxon>
        <taxon>Magnoliopsida</taxon>
        <taxon>Liliopsida</taxon>
        <taxon>Poales</taxon>
        <taxon>Poaceae</taxon>
        <taxon>BOP clade</taxon>
        <taxon>Pooideae</taxon>
        <taxon>Triticodae</taxon>
        <taxon>Triticeae</taxon>
        <taxon>Triticinae</taxon>
        <taxon>Triticum</taxon>
    </lineage>
</organism>
<dbReference type="InterPro" id="IPR016722">
    <property type="entry name" value="DNA_pol_alpha_bsu"/>
</dbReference>
<dbReference type="GO" id="GO:0006270">
    <property type="term" value="P:DNA replication initiation"/>
    <property type="evidence" value="ECO:0007669"/>
    <property type="project" value="TreeGrafter"/>
</dbReference>
<dbReference type="EMBL" id="KD199888">
    <property type="protein sequence ID" value="EMS52998.1"/>
    <property type="molecule type" value="Genomic_DNA"/>
</dbReference>
<dbReference type="Gene3D" id="3.60.21.60">
    <property type="match status" value="1"/>
</dbReference>
<keyword evidence="4 6" id="KW-0235">DNA replication</keyword>
<dbReference type="PANTHER" id="PTHR23061">
    <property type="entry name" value="DNA POLYMERASE 2 ALPHA 70 KDA SUBUNIT"/>
    <property type="match status" value="1"/>
</dbReference>
<feature type="domain" description="DNA polymerase alpha/delta/epsilon subunit B" evidence="8">
    <location>
        <begin position="325"/>
        <end position="526"/>
    </location>
</feature>
<evidence type="ECO:0000256" key="5">
    <source>
        <dbReference type="ARBA" id="ARBA00023242"/>
    </source>
</evidence>
<feature type="domain" description="DNA polymerase alpha subunit B OB" evidence="9">
    <location>
        <begin position="200"/>
        <end position="288"/>
    </location>
</feature>
<dbReference type="eggNOG" id="KOG1625">
    <property type="taxonomic scope" value="Eukaryota"/>
</dbReference>
<evidence type="ECO:0000256" key="6">
    <source>
        <dbReference type="PIRNR" id="PIRNR018300"/>
    </source>
</evidence>
<evidence type="ECO:0000256" key="4">
    <source>
        <dbReference type="ARBA" id="ARBA00022705"/>
    </source>
</evidence>
<dbReference type="FunFam" id="3.60.21.60:FF:000004">
    <property type="entry name" value="DNA polymerase alpha subunit B"/>
    <property type="match status" value="1"/>
</dbReference>
<feature type="region of interest" description="Disordered" evidence="7">
    <location>
        <begin position="59"/>
        <end position="93"/>
    </location>
</feature>
<dbReference type="InterPro" id="IPR007185">
    <property type="entry name" value="DNA_pol_a/d/e_bsu"/>
</dbReference>
<name>M7YQU9_TRIUA</name>
<gene>
    <name evidence="10" type="ORF">TRIUR3_30551</name>
</gene>
<reference evidence="10" key="1">
    <citation type="journal article" date="2013" name="Nature">
        <title>Draft genome of the wheat A-genome progenitor Triticum urartu.</title>
        <authorList>
            <person name="Ling H.Q."/>
            <person name="Zhao S."/>
            <person name="Liu D."/>
            <person name="Wang J."/>
            <person name="Sun H."/>
            <person name="Zhang C."/>
            <person name="Fan H."/>
            <person name="Li D."/>
            <person name="Dong L."/>
            <person name="Tao Y."/>
            <person name="Gao C."/>
            <person name="Wu H."/>
            <person name="Li Y."/>
            <person name="Cui Y."/>
            <person name="Guo X."/>
            <person name="Zheng S."/>
            <person name="Wang B."/>
            <person name="Yu K."/>
            <person name="Liang Q."/>
            <person name="Yang W."/>
            <person name="Lou X."/>
            <person name="Chen J."/>
            <person name="Feng M."/>
            <person name="Jian J."/>
            <person name="Zhang X."/>
            <person name="Luo G."/>
            <person name="Jiang Y."/>
            <person name="Liu J."/>
            <person name="Wang Z."/>
            <person name="Sha Y."/>
            <person name="Zhang B."/>
            <person name="Wu H."/>
            <person name="Tang D."/>
            <person name="Shen Q."/>
            <person name="Xue P."/>
            <person name="Zou S."/>
            <person name="Wang X."/>
            <person name="Liu X."/>
            <person name="Wang F."/>
            <person name="Yang Y."/>
            <person name="An X."/>
            <person name="Dong Z."/>
            <person name="Zhang K."/>
            <person name="Zhang X."/>
            <person name="Luo M.C."/>
            <person name="Dvorak J."/>
            <person name="Tong Y."/>
            <person name="Wang J."/>
            <person name="Yang H."/>
            <person name="Li Z."/>
            <person name="Wang D."/>
            <person name="Zhang A."/>
            <person name="Wang J."/>
        </authorList>
    </citation>
    <scope>NUCLEOTIDE SEQUENCE</scope>
</reference>
<evidence type="ECO:0000313" key="10">
    <source>
        <dbReference type="EMBL" id="EMS52998.1"/>
    </source>
</evidence>
<dbReference type="InterPro" id="IPR054300">
    <property type="entry name" value="OB_DPOA2"/>
</dbReference>
<dbReference type="AlphaFoldDB" id="M7YQU9"/>
<dbReference type="OMA" id="PFLDIEH"/>
<sequence length="577" mass="64586">MEEEIRGEFEGSGFTIGGDSAQILSTLLTYCINYKMSPADLVSNWEVYYLNRLLSNTHTDEEGFLGTPSTKQEKPHGESSNSELTPLTTERPSSIRAAKTNGDRITPFAQRVNKFTQHYVLNADNVASEPSKDDVETSEDELIRRIQPSQKCTLQVQRSKPEPGCRFMYDRMEDRFNYLEDRIGRSARLFSATGLCGQPADATLASEENMFAVGMVICDGEGRLNEKSILLQGRLTKGSTFSSVEHSRGQRVRLDLKDINQFSLFPGQVVGIEGHNPSGHCFVASKLTDSIPISVDDQLPCAKKQAVDHEGHQNSNTLSRVLSSVIAAGPFTTTDNLLFEPLQELLSYACRKQPQLLILMGPFIDSDHPEIKKGTSDQSFHDIFHFEILRKLQDFTQYLGHNVRVILVPSVRDAHHDAVFPQPAFDLHLPEDITQQITCLSNPSLFSSNEAQNYRHVRTKLPLTNLLVSDTIWLLYSRHLETAERYYPLYPPAAGVPMDFSLAKEALEIPSAPDVLLLPSDLAPSVKVLSVNEDTEEHKRFICVNPGRLSKGIGGGTFVELYYNEDTEKTKAFIMRI</sequence>
<evidence type="ECO:0000259" key="9">
    <source>
        <dbReference type="Pfam" id="PF22062"/>
    </source>
</evidence>
<dbReference type="PANTHER" id="PTHR23061:SF12">
    <property type="entry name" value="DNA POLYMERASE ALPHA SUBUNIT B"/>
    <property type="match status" value="1"/>
</dbReference>
<accession>M7YQU9</accession>
<dbReference type="Pfam" id="PF22062">
    <property type="entry name" value="OB_DPOA2"/>
    <property type="match status" value="1"/>
</dbReference>
<evidence type="ECO:0000259" key="8">
    <source>
        <dbReference type="Pfam" id="PF04042"/>
    </source>
</evidence>
<evidence type="ECO:0000256" key="3">
    <source>
        <dbReference type="ARBA" id="ARBA00018596"/>
    </source>
</evidence>
<comment type="similarity">
    <text evidence="2 6">Belongs to the DNA polymerase alpha subunit B family.</text>
</comment>
<evidence type="ECO:0000256" key="1">
    <source>
        <dbReference type="ARBA" id="ARBA00004123"/>
    </source>
</evidence>
<keyword evidence="5 6" id="KW-0539">Nucleus</keyword>
<comment type="function">
    <text evidence="6">Accessory subunit of the DNA polymerase alpha complex (also known as the alpha DNA polymerase-primase complex) which plays an essential role in the initiation of DNA synthesis.</text>
</comment>
<proteinExistence type="inferred from homology"/>
<dbReference type="PIRSF" id="PIRSF018300">
    <property type="entry name" value="DNA_pol_alph_2"/>
    <property type="match status" value="1"/>
</dbReference>
<protein>
    <recommendedName>
        <fullName evidence="3 6">DNA polymerase alpha subunit B</fullName>
    </recommendedName>
</protein>
<feature type="compositionally biased region" description="Polar residues" evidence="7">
    <location>
        <begin position="78"/>
        <end position="92"/>
    </location>
</feature>
<comment type="subcellular location">
    <subcellularLocation>
        <location evidence="1 6">Nucleus</location>
    </subcellularLocation>
</comment>
<dbReference type="Pfam" id="PF04042">
    <property type="entry name" value="DNA_pol_E_B"/>
    <property type="match status" value="1"/>
</dbReference>